<evidence type="ECO:0000259" key="1">
    <source>
        <dbReference type="Pfam" id="PF07484"/>
    </source>
</evidence>
<dbReference type="Gene3D" id="3.90.1340.10">
    <property type="entry name" value="Phage tail collar domain"/>
    <property type="match status" value="2"/>
</dbReference>
<dbReference type="SUPFAM" id="SSF88874">
    <property type="entry name" value="Receptor-binding domain of short tail fibre protein gp12"/>
    <property type="match status" value="2"/>
</dbReference>
<feature type="domain" description="Phage tail collar" evidence="1">
    <location>
        <begin position="7"/>
        <end position="60"/>
    </location>
</feature>
<keyword evidence="3" id="KW-1185">Reference proteome</keyword>
<reference evidence="2 3" key="1">
    <citation type="submission" date="2018-03" db="EMBL/GenBank/DDBJ databases">
        <title>Genomic Encyclopedia of Archaeal and Bacterial Type Strains, Phase II (KMG-II): from individual species to whole genera.</title>
        <authorList>
            <person name="Goeker M."/>
        </authorList>
    </citation>
    <scope>NUCLEOTIDE SEQUENCE [LARGE SCALE GENOMIC DNA]</scope>
    <source>
        <strain evidence="2 3">DSM 29057</strain>
    </source>
</reference>
<evidence type="ECO:0000313" key="2">
    <source>
        <dbReference type="EMBL" id="PSL27964.1"/>
    </source>
</evidence>
<gene>
    <name evidence="2" type="ORF">CLV60_107229</name>
</gene>
<feature type="domain" description="Phage tail collar" evidence="1">
    <location>
        <begin position="171"/>
        <end position="226"/>
    </location>
</feature>
<dbReference type="AlphaFoldDB" id="A0A2P8G1V7"/>
<organism evidence="2 3">
    <name type="scientific">Dyadobacter jiangsuensis</name>
    <dbReference type="NCBI Taxonomy" id="1591085"/>
    <lineage>
        <taxon>Bacteria</taxon>
        <taxon>Pseudomonadati</taxon>
        <taxon>Bacteroidota</taxon>
        <taxon>Cytophagia</taxon>
        <taxon>Cytophagales</taxon>
        <taxon>Spirosomataceae</taxon>
        <taxon>Dyadobacter</taxon>
    </lineage>
</organism>
<comment type="caution">
    <text evidence="2">The sequence shown here is derived from an EMBL/GenBank/DDBJ whole genome shotgun (WGS) entry which is preliminary data.</text>
</comment>
<proteinExistence type="predicted"/>
<protein>
    <submittedName>
        <fullName evidence="2">Microcystin-dependent protein</fullName>
    </submittedName>
</protein>
<accession>A0A2P8G1V7</accession>
<dbReference type="Pfam" id="PF07484">
    <property type="entry name" value="Collar"/>
    <property type="match status" value="2"/>
</dbReference>
<dbReference type="InterPro" id="IPR011083">
    <property type="entry name" value="Phage_tail_collar_dom"/>
</dbReference>
<dbReference type="RefSeq" id="WP_106596441.1">
    <property type="nucleotide sequence ID" value="NZ_PYAS01000007.1"/>
</dbReference>
<dbReference type="Proteomes" id="UP000241964">
    <property type="component" value="Unassembled WGS sequence"/>
</dbReference>
<dbReference type="OrthoDB" id="9810174at2"/>
<name>A0A2P8G1V7_9BACT</name>
<dbReference type="EMBL" id="PYAS01000007">
    <property type="protein sequence ID" value="PSL27964.1"/>
    <property type="molecule type" value="Genomic_DNA"/>
</dbReference>
<evidence type="ECO:0000313" key="3">
    <source>
        <dbReference type="Proteomes" id="UP000241964"/>
    </source>
</evidence>
<sequence length="340" mass="37014">MSQFISEIRLFAFPFAPRGWAKCDGATYSVSNNIALFMMLGYKFGGSGDNFNLPDLRGRVMIANGSPLRPDFLRAGTEKHALTIKEMPAHNHSAVASSNGVDTFEPLGHFWASNVGYVKDSNNLMHPNTIKEEGGDQAHNNMSPYLPLNYCIAVTGEHPDGSYREVNEFTGAIRPFGRGVDEGVWMKCDGRELPLSQYIDLFKVLGYTYGGVENRTFRLPDLRGRALVSCGTPPGLSAYKLGEKAGEASVTLTKEQIPTHNHKALVNALCNSQQPNNCGWAVNSNTRPSSNSYAKEKGNGSVMGVGAIGIMGNDEAHSNMMPYQAMEFMICSRGDDPTIG</sequence>
<dbReference type="InterPro" id="IPR037053">
    <property type="entry name" value="Phage_tail_collar_dom_sf"/>
</dbReference>